<protein>
    <submittedName>
        <fullName evidence="3">YqkE family protein</fullName>
    </submittedName>
</protein>
<dbReference type="RefSeq" id="WP_381443514.1">
    <property type="nucleotide sequence ID" value="NZ_JBHSNP010000011.1"/>
</dbReference>
<keyword evidence="1" id="KW-0175">Coiled coil</keyword>
<comment type="caution">
    <text evidence="3">The sequence shown here is derived from an EMBL/GenBank/DDBJ whole genome shotgun (WGS) entry which is preliminary data.</text>
</comment>
<proteinExistence type="predicted"/>
<organism evidence="3 4">
    <name type="scientific">Sporosarcina koreensis</name>
    <dbReference type="NCBI Taxonomy" id="334735"/>
    <lineage>
        <taxon>Bacteria</taxon>
        <taxon>Bacillati</taxon>
        <taxon>Bacillota</taxon>
        <taxon>Bacilli</taxon>
        <taxon>Bacillales</taxon>
        <taxon>Caryophanaceae</taxon>
        <taxon>Sporosarcina</taxon>
    </lineage>
</organism>
<evidence type="ECO:0000256" key="1">
    <source>
        <dbReference type="SAM" id="Coils"/>
    </source>
</evidence>
<evidence type="ECO:0000313" key="4">
    <source>
        <dbReference type="Proteomes" id="UP001596071"/>
    </source>
</evidence>
<sequence length="82" mass="9546">MARKKSRTATPKKREDEKATLSEALDNDVLLKLKAAKKEMTAKIEADEAERQEKLRKERIEREKNKSFAELLDEYGDSDSKY</sequence>
<dbReference type="Proteomes" id="UP001596071">
    <property type="component" value="Unassembled WGS sequence"/>
</dbReference>
<reference evidence="4" key="1">
    <citation type="journal article" date="2019" name="Int. J. Syst. Evol. Microbiol.">
        <title>The Global Catalogue of Microorganisms (GCM) 10K type strain sequencing project: providing services to taxonomists for standard genome sequencing and annotation.</title>
        <authorList>
            <consortium name="The Broad Institute Genomics Platform"/>
            <consortium name="The Broad Institute Genome Sequencing Center for Infectious Disease"/>
            <person name="Wu L."/>
            <person name="Ma J."/>
        </authorList>
    </citation>
    <scope>NUCLEOTIDE SEQUENCE [LARGE SCALE GENOMIC DNA]</scope>
    <source>
        <strain evidence="4">KACC 11299</strain>
    </source>
</reference>
<dbReference type="Pfam" id="PF13025">
    <property type="entry name" value="DUF3886"/>
    <property type="match status" value="1"/>
</dbReference>
<feature type="region of interest" description="Disordered" evidence="2">
    <location>
        <begin position="1"/>
        <end position="21"/>
    </location>
</feature>
<keyword evidence="4" id="KW-1185">Reference proteome</keyword>
<dbReference type="InterPro" id="IPR024980">
    <property type="entry name" value="DUF3886"/>
</dbReference>
<name>A0ABW0TW35_9BACL</name>
<dbReference type="EMBL" id="JBHSNP010000011">
    <property type="protein sequence ID" value="MFC5603192.1"/>
    <property type="molecule type" value="Genomic_DNA"/>
</dbReference>
<gene>
    <name evidence="3" type="ORF">ACFPTP_08140</name>
</gene>
<evidence type="ECO:0000256" key="2">
    <source>
        <dbReference type="SAM" id="MobiDB-lite"/>
    </source>
</evidence>
<evidence type="ECO:0000313" key="3">
    <source>
        <dbReference type="EMBL" id="MFC5603192.1"/>
    </source>
</evidence>
<feature type="compositionally biased region" description="Basic residues" evidence="2">
    <location>
        <begin position="1"/>
        <end position="11"/>
    </location>
</feature>
<feature type="coiled-coil region" evidence="1">
    <location>
        <begin position="30"/>
        <end position="66"/>
    </location>
</feature>
<accession>A0ABW0TW35</accession>